<evidence type="ECO:0000313" key="1">
    <source>
        <dbReference type="EMBL" id="KJF17541.1"/>
    </source>
</evidence>
<dbReference type="EMBL" id="JXYS01000036">
    <property type="protein sequence ID" value="KJF17541.1"/>
    <property type="molecule type" value="Genomic_DNA"/>
</dbReference>
<dbReference type="OrthoDB" id="572639at2"/>
<dbReference type="AlphaFoldDB" id="A0A0D8HKB5"/>
<keyword evidence="2" id="KW-1185">Reference proteome</keyword>
<reference evidence="1 2" key="1">
    <citation type="submission" date="2015-01" db="EMBL/GenBank/DDBJ databases">
        <title>Draft genome of the acidophilic iron oxidizer Acidithrix ferrooxidans strain Py-F3.</title>
        <authorList>
            <person name="Poehlein A."/>
            <person name="Eisen S."/>
            <person name="Schloemann M."/>
            <person name="Johnson B.D."/>
            <person name="Daniel R."/>
            <person name="Muehling M."/>
        </authorList>
    </citation>
    <scope>NUCLEOTIDE SEQUENCE [LARGE SCALE GENOMIC DNA]</scope>
    <source>
        <strain evidence="1 2">Py-F3</strain>
    </source>
</reference>
<evidence type="ECO:0000313" key="2">
    <source>
        <dbReference type="Proteomes" id="UP000032360"/>
    </source>
</evidence>
<dbReference type="Proteomes" id="UP000032360">
    <property type="component" value="Unassembled WGS sequence"/>
</dbReference>
<organism evidence="1 2">
    <name type="scientific">Acidithrix ferrooxidans</name>
    <dbReference type="NCBI Taxonomy" id="1280514"/>
    <lineage>
        <taxon>Bacteria</taxon>
        <taxon>Bacillati</taxon>
        <taxon>Actinomycetota</taxon>
        <taxon>Acidimicrobiia</taxon>
        <taxon>Acidimicrobiales</taxon>
        <taxon>Acidimicrobiaceae</taxon>
        <taxon>Acidithrix</taxon>
    </lineage>
</organism>
<dbReference type="RefSeq" id="WP_052605319.1">
    <property type="nucleotide sequence ID" value="NZ_JXYS01000036.1"/>
</dbReference>
<gene>
    <name evidence="1" type="ORF">AXFE_16010</name>
</gene>
<comment type="caution">
    <text evidence="1">The sequence shown here is derived from an EMBL/GenBank/DDBJ whole genome shotgun (WGS) entry which is preliminary data.</text>
</comment>
<dbReference type="STRING" id="1280514.AXFE_16010"/>
<proteinExistence type="predicted"/>
<protein>
    <submittedName>
        <fullName evidence="1">Uncharacterized protein</fullName>
    </submittedName>
</protein>
<accession>A0A0D8HKB5</accession>
<sequence>MPNEIIIYGADALVGFLAGTLGSHVEVGLADCVRHGKAAGLVWNQEMLDSGTDLAIPFQGERGT</sequence>
<name>A0A0D8HKB5_9ACTN</name>